<dbReference type="Proteomes" id="UP000007397">
    <property type="component" value="Chromosome"/>
</dbReference>
<name>I0JIQ5_HALH3</name>
<dbReference type="AlphaFoldDB" id="I0JIQ5"/>
<evidence type="ECO:0000313" key="2">
    <source>
        <dbReference type="Proteomes" id="UP000007397"/>
    </source>
</evidence>
<dbReference type="EMBL" id="HE717023">
    <property type="protein sequence ID" value="CCG44023.1"/>
    <property type="molecule type" value="Genomic_DNA"/>
</dbReference>
<organism evidence="1 2">
    <name type="scientific">Halobacillus halophilus (strain ATCC 35676 / DSM 2266 / JCM 20832 / KCTC 3685 / LMG 17431 / NBRC 102448 / NCIMB 2269)</name>
    <name type="common">Sporosarcina halophila</name>
    <dbReference type="NCBI Taxonomy" id="866895"/>
    <lineage>
        <taxon>Bacteria</taxon>
        <taxon>Bacillati</taxon>
        <taxon>Bacillota</taxon>
        <taxon>Bacilli</taxon>
        <taxon>Bacillales</taxon>
        <taxon>Bacillaceae</taxon>
        <taxon>Halobacillus</taxon>
    </lineage>
</organism>
<dbReference type="STRING" id="866895.HBHAL_1656"/>
<evidence type="ECO:0000313" key="1">
    <source>
        <dbReference type="EMBL" id="CCG44023.1"/>
    </source>
</evidence>
<proteinExistence type="predicted"/>
<protein>
    <submittedName>
        <fullName evidence="1">Uncharacterized protein</fullName>
    </submittedName>
</protein>
<sequence length="37" mass="4470">MDFWKEEEYLEFNSVVVISIETYLQHHNGIKIHSFGE</sequence>
<keyword evidence="2" id="KW-1185">Reference proteome</keyword>
<dbReference type="HOGENOM" id="CLU_3344345_0_0_9"/>
<accession>I0JIQ5</accession>
<gene>
    <name evidence="1" type="ordered locus">HBHAL_1656</name>
</gene>
<dbReference type="KEGG" id="hhd:HBHAL_1656"/>
<reference evidence="1 2" key="1">
    <citation type="journal article" date="2013" name="Environ. Microbiol.">
        <title>Chloride and organic osmolytes: a hybrid strategy to cope with elevated salinities by the moderately halophilic, chloride-dependent bacterium Halobacillus halophilus.</title>
        <authorList>
            <person name="Saum S.H."/>
            <person name="Pfeiffer F."/>
            <person name="Palm P."/>
            <person name="Rampp M."/>
            <person name="Schuster S.C."/>
            <person name="Muller V."/>
            <person name="Oesterhelt D."/>
        </authorList>
    </citation>
    <scope>NUCLEOTIDE SEQUENCE [LARGE SCALE GENOMIC DNA]</scope>
    <source>
        <strain evidence="2">ATCC 35676 / DSM 2266 / JCM 20832 / KCTC 3685 / LMG 17431 / NBRC 102448 / NCIMB 2269</strain>
    </source>
</reference>